<evidence type="ECO:0000259" key="2">
    <source>
        <dbReference type="PROSITE" id="PS50943"/>
    </source>
</evidence>
<dbReference type="Gene3D" id="1.10.260.40">
    <property type="entry name" value="lambda repressor-like DNA-binding domains"/>
    <property type="match status" value="1"/>
</dbReference>
<feature type="domain" description="HTH cro/C1-type" evidence="2">
    <location>
        <begin position="26"/>
        <end position="86"/>
    </location>
</feature>
<keyword evidence="1" id="KW-0238">DNA-binding</keyword>
<dbReference type="SMART" id="SM00530">
    <property type="entry name" value="HTH_XRE"/>
    <property type="match status" value="1"/>
</dbReference>
<dbReference type="InterPro" id="IPR001387">
    <property type="entry name" value="Cro/C1-type_HTH"/>
</dbReference>
<dbReference type="Proteomes" id="UP000271587">
    <property type="component" value="Chromosome"/>
</dbReference>
<gene>
    <name evidence="3" type="ORF">CGERO_02495</name>
</gene>
<dbReference type="GO" id="GO:0003700">
    <property type="term" value="F:DNA-binding transcription factor activity"/>
    <property type="evidence" value="ECO:0007669"/>
    <property type="project" value="TreeGrafter"/>
</dbReference>
<protein>
    <submittedName>
        <fullName evidence="3">Anaerobic benzoate catabolism transcriptional regulator</fullName>
    </submittedName>
</protein>
<dbReference type="GO" id="GO:0003677">
    <property type="term" value="F:DNA binding"/>
    <property type="evidence" value="ECO:0007669"/>
    <property type="project" value="UniProtKB-KW"/>
</dbReference>
<dbReference type="SUPFAM" id="SSF47413">
    <property type="entry name" value="lambda repressor-like DNA-binding domains"/>
    <property type="match status" value="1"/>
</dbReference>
<dbReference type="Pfam" id="PF12844">
    <property type="entry name" value="HTH_19"/>
    <property type="match status" value="1"/>
</dbReference>
<name>A0A3G6IZ88_9CORY</name>
<sequence>MLGKLARMAAERSQWSSYGYVFGQRLLRLRTMRGLSQDRLAELAHVSRNQISNLERNDNNGKSPADPSLSTVYRLARALHVPPAVLLPNAGGQVQEICPEHASLAVEVVWPSAPTDTLAFGVDHIFFALPGDEPSFAIGPGEEAQEG</sequence>
<reference evidence="3 4" key="1">
    <citation type="submission" date="2018-11" db="EMBL/GenBank/DDBJ databases">
        <authorList>
            <person name="Kleinhagauer T."/>
            <person name="Glaeser S.P."/>
            <person name="Spergser J."/>
            <person name="Ruckert C."/>
            <person name="Kaempfer P."/>
            <person name="Busse H.-J."/>
        </authorList>
    </citation>
    <scope>NUCLEOTIDE SEQUENCE [LARGE SCALE GENOMIC DNA]</scope>
    <source>
        <strain evidence="3 4">W8</strain>
    </source>
</reference>
<evidence type="ECO:0000313" key="4">
    <source>
        <dbReference type="Proteomes" id="UP000271587"/>
    </source>
</evidence>
<dbReference type="PANTHER" id="PTHR46797">
    <property type="entry name" value="HTH-TYPE TRANSCRIPTIONAL REGULATOR"/>
    <property type="match status" value="1"/>
</dbReference>
<dbReference type="InterPro" id="IPR010982">
    <property type="entry name" value="Lambda_DNA-bd_dom_sf"/>
</dbReference>
<dbReference type="CDD" id="cd00093">
    <property type="entry name" value="HTH_XRE"/>
    <property type="match status" value="1"/>
</dbReference>
<proteinExistence type="predicted"/>
<dbReference type="PANTHER" id="PTHR46797:SF1">
    <property type="entry name" value="METHYLPHOSPHONATE SYNTHASE"/>
    <property type="match status" value="1"/>
</dbReference>
<dbReference type="InterPro" id="IPR050807">
    <property type="entry name" value="TransReg_Diox_bact_type"/>
</dbReference>
<evidence type="ECO:0000256" key="1">
    <source>
        <dbReference type="ARBA" id="ARBA00023125"/>
    </source>
</evidence>
<accession>A0A3G6IZ88</accession>
<dbReference type="EMBL" id="CP033897">
    <property type="protein sequence ID" value="AZA10823.1"/>
    <property type="molecule type" value="Genomic_DNA"/>
</dbReference>
<dbReference type="PROSITE" id="PS50943">
    <property type="entry name" value="HTH_CROC1"/>
    <property type="match status" value="1"/>
</dbReference>
<dbReference type="AlphaFoldDB" id="A0A3G6IZ88"/>
<dbReference type="GO" id="GO:0005829">
    <property type="term" value="C:cytosol"/>
    <property type="evidence" value="ECO:0007669"/>
    <property type="project" value="TreeGrafter"/>
</dbReference>
<dbReference type="KEGG" id="cgk:CGERO_02495"/>
<organism evidence="3 4">
    <name type="scientific">Corynebacterium gerontici</name>
    <dbReference type="NCBI Taxonomy" id="2079234"/>
    <lineage>
        <taxon>Bacteria</taxon>
        <taxon>Bacillati</taxon>
        <taxon>Actinomycetota</taxon>
        <taxon>Actinomycetes</taxon>
        <taxon>Mycobacteriales</taxon>
        <taxon>Corynebacteriaceae</taxon>
        <taxon>Corynebacterium</taxon>
    </lineage>
</organism>
<keyword evidence="4" id="KW-1185">Reference proteome</keyword>
<evidence type="ECO:0000313" key="3">
    <source>
        <dbReference type="EMBL" id="AZA10823.1"/>
    </source>
</evidence>